<reference evidence="1 2" key="1">
    <citation type="submission" date="2019-04" db="EMBL/GenBank/DDBJ databases">
        <authorList>
            <person name="Van Vliet M D."/>
        </authorList>
    </citation>
    <scope>NUCLEOTIDE SEQUENCE [LARGE SCALE GENOMIC DNA]</scope>
    <source>
        <strain evidence="1 2">F21</strain>
    </source>
</reference>
<protein>
    <recommendedName>
        <fullName evidence="3">Transposase IS4-like domain-containing protein</fullName>
    </recommendedName>
</protein>
<dbReference type="EMBL" id="CAAHFH010000001">
    <property type="protein sequence ID" value="VGO19462.1"/>
    <property type="molecule type" value="Genomic_DNA"/>
</dbReference>
<proteinExistence type="predicted"/>
<evidence type="ECO:0008006" key="3">
    <source>
        <dbReference type="Google" id="ProtNLM"/>
    </source>
</evidence>
<sequence>MQVGFPHIQTVVKIWRESTAYKTDEKEICYYLSSEPFDRRTPEQWLELVRGHWGDVEIRNHWKKDAILLEDKTRSRNPTMVGALAMLRNTLLFMHKEQEEHETLPGFVEAIAANGNNAFSMLTRRY</sequence>
<keyword evidence="2" id="KW-1185">Reference proteome</keyword>
<evidence type="ECO:0000313" key="2">
    <source>
        <dbReference type="Proteomes" id="UP000346198"/>
    </source>
</evidence>
<dbReference type="Proteomes" id="UP000346198">
    <property type="component" value="Unassembled WGS sequence"/>
</dbReference>
<gene>
    <name evidence="1" type="ORF">SCARR_01521</name>
</gene>
<dbReference type="AlphaFoldDB" id="A0A6C2UGX6"/>
<name>A0A6C2UGX6_9BACT</name>
<accession>A0A6C2UGX6</accession>
<evidence type="ECO:0000313" key="1">
    <source>
        <dbReference type="EMBL" id="VGO19462.1"/>
    </source>
</evidence>
<organism evidence="1 2">
    <name type="scientific">Pontiella sulfatireligans</name>
    <dbReference type="NCBI Taxonomy" id="2750658"/>
    <lineage>
        <taxon>Bacteria</taxon>
        <taxon>Pseudomonadati</taxon>
        <taxon>Kiritimatiellota</taxon>
        <taxon>Kiritimatiellia</taxon>
        <taxon>Kiritimatiellales</taxon>
        <taxon>Pontiellaceae</taxon>
        <taxon>Pontiella</taxon>
    </lineage>
</organism>